<keyword evidence="3 5" id="KW-0808">Transferase</keyword>
<protein>
    <submittedName>
        <fullName evidence="5">Collagen beta-1,O-galactosyltransferase</fullName>
    </submittedName>
</protein>
<reference evidence="5 6" key="1">
    <citation type="journal article" date="2019" name="Gigascience">
        <title>Whole-genome sequence of the oriental lung fluke Paragonimus westermani.</title>
        <authorList>
            <person name="Oey H."/>
            <person name="Zakrzewski M."/>
            <person name="Narain K."/>
            <person name="Devi K.R."/>
            <person name="Agatsuma T."/>
            <person name="Nawaratna S."/>
            <person name="Gobert G.N."/>
            <person name="Jones M.K."/>
            <person name="Ragan M.A."/>
            <person name="McManus D.P."/>
            <person name="Krause L."/>
        </authorList>
    </citation>
    <scope>NUCLEOTIDE SEQUENCE [LARGE SCALE GENOMIC DNA]</scope>
    <source>
        <strain evidence="5 6">IND2009</strain>
    </source>
</reference>
<dbReference type="InterPro" id="IPR002654">
    <property type="entry name" value="Glyco_trans_25"/>
</dbReference>
<evidence type="ECO:0000259" key="4">
    <source>
        <dbReference type="Pfam" id="PF01755"/>
    </source>
</evidence>
<dbReference type="Pfam" id="PF01755">
    <property type="entry name" value="Glyco_transf_25"/>
    <property type="match status" value="1"/>
</dbReference>
<dbReference type="PANTHER" id="PTHR10730">
    <property type="entry name" value="PROCOLLAGEN-LYSINE,2-OXOGLUTARATE 5-DIOXYGENASE/GLYCOSYLTRANSFERASE 25 FAMILY MEMBER"/>
    <property type="match status" value="1"/>
</dbReference>
<keyword evidence="5" id="KW-0176">Collagen</keyword>
<sequence>MGKHTKKSQPTNYSVKRLKIPSSICSVSKTTSPSQLLTDQATAVFSGGSMTRLCLKISLIVLLCIAARTIYSQTKSSMVTLETSKNDSTVNETVAVSGKQSRSDEVHSSDDREIRPSVYLGILVRNKAHSLPYFLRGLEMQAYPTDRITLHFVCDNSIDNSLFLLSHWVNAVRDKYHQITTDIGGDELEQTTMWSKEHYEHVIQSRQYLLNSSRLSWADFFFSIDADVILMNPNTLDRLVNVSWKPVEVDSGLRADVSVVAPLINCTTSEYYSNFWGAMSEEGYYKRSQNYFDIQRRQTVGIHSVAMIHSVYLVNLRHRITQKLAYFPVPEGYAGPLDDLIIFARSAQAAGVTFYLDNTCFYGYLPSPVEEGDMDGHGTFVEQWLRREQELFVHLRLQALLDHEDRMRVLASKHLEMLAEAQLPTPSKLGFDEVYFINLLRRSDRRAKMEYFLDQLGIAARHVTAVDGKDLNADVIASMGIKQLKGYADPYHKRSLKFGEIGCFLSHFYLWQEMIEHGYQRILILEDDVRFAPAFVRNLAELMVEADTHVPEWDLIYVGRKRMSKNETRVPHTTRLAYPDYTYWTLGYVLKRKGAEKLLAQEPLKKLVAVDEYLPIMFNRHPQRDWLEQFQPRNLIALSAEPLLVEPQRYTGERYYVSDTEDSKVLGSF</sequence>
<dbReference type="GO" id="GO:0005581">
    <property type="term" value="C:collagen trimer"/>
    <property type="evidence" value="ECO:0007669"/>
    <property type="project" value="UniProtKB-KW"/>
</dbReference>
<dbReference type="EMBL" id="QNGE01001233">
    <property type="protein sequence ID" value="KAA3678073.1"/>
    <property type="molecule type" value="Genomic_DNA"/>
</dbReference>
<dbReference type="PANTHER" id="PTHR10730:SF53">
    <property type="entry name" value="GLYCOSYLTRANSFERASE 25 FAMILY MEMBER"/>
    <property type="match status" value="1"/>
</dbReference>
<keyword evidence="2 5" id="KW-0328">Glycosyltransferase</keyword>
<dbReference type="CDD" id="cd06532">
    <property type="entry name" value="Glyco_transf_25"/>
    <property type="match status" value="1"/>
</dbReference>
<evidence type="ECO:0000256" key="1">
    <source>
        <dbReference type="ARBA" id="ARBA00006721"/>
    </source>
</evidence>
<evidence type="ECO:0000256" key="3">
    <source>
        <dbReference type="ARBA" id="ARBA00022679"/>
    </source>
</evidence>
<comment type="caution">
    <text evidence="5">The sequence shown here is derived from an EMBL/GenBank/DDBJ whole genome shotgun (WGS) entry which is preliminary data.</text>
</comment>
<dbReference type="InterPro" id="IPR029044">
    <property type="entry name" value="Nucleotide-diphossugar_trans"/>
</dbReference>
<accession>A0A5J4NR85</accession>
<keyword evidence="6" id="KW-1185">Reference proteome</keyword>
<dbReference type="Proteomes" id="UP000324629">
    <property type="component" value="Unassembled WGS sequence"/>
</dbReference>
<evidence type="ECO:0000313" key="6">
    <source>
        <dbReference type="Proteomes" id="UP000324629"/>
    </source>
</evidence>
<dbReference type="SUPFAM" id="SSF53448">
    <property type="entry name" value="Nucleotide-diphospho-sugar transferases"/>
    <property type="match status" value="1"/>
</dbReference>
<name>A0A5J4NR85_9TREM</name>
<gene>
    <name evidence="5" type="ORF">DEA37_0015175</name>
</gene>
<dbReference type="InterPro" id="IPR050757">
    <property type="entry name" value="Collagen_mod_GT25"/>
</dbReference>
<feature type="domain" description="Glycosyl transferase family 25" evidence="4">
    <location>
        <begin position="432"/>
        <end position="612"/>
    </location>
</feature>
<evidence type="ECO:0000313" key="5">
    <source>
        <dbReference type="EMBL" id="KAA3678073.1"/>
    </source>
</evidence>
<dbReference type="Gene3D" id="3.90.550.10">
    <property type="entry name" value="Spore Coat Polysaccharide Biosynthesis Protein SpsA, Chain A"/>
    <property type="match status" value="1"/>
</dbReference>
<comment type="similarity">
    <text evidence="1">Belongs to the glycosyltransferase 25 family.</text>
</comment>
<organism evidence="5 6">
    <name type="scientific">Paragonimus westermani</name>
    <dbReference type="NCBI Taxonomy" id="34504"/>
    <lineage>
        <taxon>Eukaryota</taxon>
        <taxon>Metazoa</taxon>
        <taxon>Spiralia</taxon>
        <taxon>Lophotrochozoa</taxon>
        <taxon>Platyhelminthes</taxon>
        <taxon>Trematoda</taxon>
        <taxon>Digenea</taxon>
        <taxon>Plagiorchiida</taxon>
        <taxon>Troglotremata</taxon>
        <taxon>Troglotrematidae</taxon>
        <taxon>Paragonimus</taxon>
    </lineage>
</organism>
<proteinExistence type="inferred from homology"/>
<dbReference type="AlphaFoldDB" id="A0A5J4NR85"/>
<dbReference type="GO" id="GO:0050211">
    <property type="term" value="F:procollagen galactosyltransferase activity"/>
    <property type="evidence" value="ECO:0007669"/>
    <property type="project" value="TreeGrafter"/>
</dbReference>
<evidence type="ECO:0000256" key="2">
    <source>
        <dbReference type="ARBA" id="ARBA00022676"/>
    </source>
</evidence>